<dbReference type="Pfam" id="PF15011">
    <property type="entry name" value="CA109-like"/>
    <property type="match status" value="1"/>
</dbReference>
<proteinExistence type="predicted"/>
<dbReference type="AlphaFoldDB" id="A0A8T2SZP6"/>
<sequence>MDKLLRKYAQKYKRAREEVDKWNQSQTHFLNLFSNLVSVLERLPILMDNSNYGVLEKVDGMVQDLPGKQLVTAESIFIALNKTCKEFEGNKEALKRLWHESTQILKAEKVQSTSPQAQKRFGLGPSLNECITGLENLYTMHKDEYELKVAVVNAISYKSSPNDLAAFQRILTDQPNIPPDEVPFIFDFFHVGYGEHST</sequence>
<dbReference type="InterPro" id="IPR029159">
    <property type="entry name" value="CA109-like"/>
</dbReference>
<comment type="caution">
    <text evidence="1">The sequence shown here is derived from an EMBL/GenBank/DDBJ whole genome shotgun (WGS) entry which is preliminary data.</text>
</comment>
<gene>
    <name evidence="1" type="ORF">KP509_16G031200</name>
</gene>
<accession>A0A8T2SZP6</accession>
<evidence type="ECO:0000313" key="1">
    <source>
        <dbReference type="EMBL" id="KAH7387588.1"/>
    </source>
</evidence>
<dbReference type="OrthoDB" id="2018540at2759"/>
<reference evidence="1" key="1">
    <citation type="submission" date="2021-08" db="EMBL/GenBank/DDBJ databases">
        <title>WGS assembly of Ceratopteris richardii.</title>
        <authorList>
            <person name="Marchant D.B."/>
            <person name="Chen G."/>
            <person name="Jenkins J."/>
            <person name="Shu S."/>
            <person name="Leebens-Mack J."/>
            <person name="Grimwood J."/>
            <person name="Schmutz J."/>
            <person name="Soltis P."/>
            <person name="Soltis D."/>
            <person name="Chen Z.-H."/>
        </authorList>
    </citation>
    <scope>NUCLEOTIDE SEQUENCE</scope>
    <source>
        <strain evidence="1">Whitten #5841</strain>
        <tissue evidence="1">Leaf</tissue>
    </source>
</reference>
<evidence type="ECO:0000313" key="2">
    <source>
        <dbReference type="Proteomes" id="UP000825935"/>
    </source>
</evidence>
<dbReference type="PANTHER" id="PTHR37904:SF2">
    <property type="entry name" value="OS10G0566900 PROTEIN"/>
    <property type="match status" value="1"/>
</dbReference>
<dbReference type="OMA" id="TMEEFHG"/>
<dbReference type="Proteomes" id="UP000825935">
    <property type="component" value="Chromosome 16"/>
</dbReference>
<protein>
    <submittedName>
        <fullName evidence="1">Uncharacterized protein</fullName>
    </submittedName>
</protein>
<organism evidence="1 2">
    <name type="scientific">Ceratopteris richardii</name>
    <name type="common">Triangle waterfern</name>
    <dbReference type="NCBI Taxonomy" id="49495"/>
    <lineage>
        <taxon>Eukaryota</taxon>
        <taxon>Viridiplantae</taxon>
        <taxon>Streptophyta</taxon>
        <taxon>Embryophyta</taxon>
        <taxon>Tracheophyta</taxon>
        <taxon>Polypodiopsida</taxon>
        <taxon>Polypodiidae</taxon>
        <taxon>Polypodiales</taxon>
        <taxon>Pteridineae</taxon>
        <taxon>Pteridaceae</taxon>
        <taxon>Parkerioideae</taxon>
        <taxon>Ceratopteris</taxon>
    </lineage>
</organism>
<name>A0A8T2SZP6_CERRI</name>
<dbReference type="InterPro" id="IPR038985">
    <property type="entry name" value="OPRN-like"/>
</dbReference>
<dbReference type="PANTHER" id="PTHR37904">
    <property type="entry name" value="OS10G0566900 PROTEIN"/>
    <property type="match status" value="1"/>
</dbReference>
<dbReference type="EMBL" id="CM035421">
    <property type="protein sequence ID" value="KAH7387588.1"/>
    <property type="molecule type" value="Genomic_DNA"/>
</dbReference>
<keyword evidence="2" id="KW-1185">Reference proteome</keyword>